<name>A0A285L672_9NOCA</name>
<dbReference type="AlphaFoldDB" id="A0A285L672"/>
<proteinExistence type="predicted"/>
<keyword evidence="1" id="KW-1133">Transmembrane helix</keyword>
<reference evidence="2 3" key="1">
    <citation type="submission" date="2017-09" db="EMBL/GenBank/DDBJ databases">
        <authorList>
            <person name="Ehlers B."/>
            <person name="Leendertz F.H."/>
        </authorList>
    </citation>
    <scope>NUCLEOTIDE SEQUENCE [LARGE SCALE GENOMIC DNA]</scope>
    <source>
        <strain evidence="2 3">DSM 45537</strain>
    </source>
</reference>
<dbReference type="RefSeq" id="WP_143861389.1">
    <property type="nucleotide sequence ID" value="NZ_JAMTCW010000006.1"/>
</dbReference>
<accession>A0A285L672</accession>
<feature type="transmembrane region" description="Helical" evidence="1">
    <location>
        <begin position="26"/>
        <end position="47"/>
    </location>
</feature>
<feature type="transmembrane region" description="Helical" evidence="1">
    <location>
        <begin position="59"/>
        <end position="77"/>
    </location>
</feature>
<sequence length="227" mass="24867">MGAYLSTSDLPLPADWERKAFGSYRYAVLPFAMGLLFLQAMLGVIWAVLVGEGSAREGILVILLPGALCTAFLLAAWSKIPRKAPVAAEIRTTAGDDALVLPVRRNSVLAGIRSTAGIELTPGHVTIRYGKSPIGIAWDDISAIESRCDKVRSTRTNVIDIVPRGPETGSRIIDLPHTFLATDPTRVYHLLRFYVCNPELRWELGNQAGLYRFQHGGYGSEMRADRS</sequence>
<organism evidence="2 3">
    <name type="scientific">Nocardia amikacinitolerans</name>
    <dbReference type="NCBI Taxonomy" id="756689"/>
    <lineage>
        <taxon>Bacteria</taxon>
        <taxon>Bacillati</taxon>
        <taxon>Actinomycetota</taxon>
        <taxon>Actinomycetes</taxon>
        <taxon>Mycobacteriales</taxon>
        <taxon>Nocardiaceae</taxon>
        <taxon>Nocardia</taxon>
    </lineage>
</organism>
<dbReference type="Proteomes" id="UP000219565">
    <property type="component" value="Unassembled WGS sequence"/>
</dbReference>
<dbReference type="OrthoDB" id="3627672at2"/>
<gene>
    <name evidence="2" type="ORF">SAMN04244553_1982</name>
</gene>
<evidence type="ECO:0000313" key="3">
    <source>
        <dbReference type="Proteomes" id="UP000219565"/>
    </source>
</evidence>
<keyword evidence="3" id="KW-1185">Reference proteome</keyword>
<keyword evidence="1" id="KW-0472">Membrane</keyword>
<dbReference type="EMBL" id="OBEG01000002">
    <property type="protein sequence ID" value="SNY80418.1"/>
    <property type="molecule type" value="Genomic_DNA"/>
</dbReference>
<evidence type="ECO:0000313" key="2">
    <source>
        <dbReference type="EMBL" id="SNY80418.1"/>
    </source>
</evidence>
<keyword evidence="1" id="KW-0812">Transmembrane</keyword>
<evidence type="ECO:0000256" key="1">
    <source>
        <dbReference type="SAM" id="Phobius"/>
    </source>
</evidence>
<protein>
    <submittedName>
        <fullName evidence="2">Uncharacterized protein</fullName>
    </submittedName>
</protein>